<dbReference type="InterPro" id="IPR050832">
    <property type="entry name" value="Bact_Acetyltransf"/>
</dbReference>
<feature type="domain" description="N-acetyltransferase" evidence="3">
    <location>
        <begin position="3"/>
        <end position="145"/>
    </location>
</feature>
<gene>
    <name evidence="4" type="ORF">HNO88_002648</name>
</gene>
<sequence>MSVPLREMTVEDDLLVCVPVMRVLRPHLEADDVAVVDRIRRQMGKGYRLLAIFDGTTVVALAGFRLQENLVFGRFLYVDDVVVDPDARRQGHAESLLDAVREIAVASGQDVLALDTALSNTGAQRVYHRCGYETVAYHLIQRLSR</sequence>
<keyword evidence="1" id="KW-0808">Transferase</keyword>
<dbReference type="PANTHER" id="PTHR43877:SF2">
    <property type="entry name" value="AMINOALKYLPHOSPHONATE N-ACETYLTRANSFERASE-RELATED"/>
    <property type="match status" value="1"/>
</dbReference>
<name>A0A7W7KAM9_9SPHN</name>
<dbReference type="GO" id="GO:0005840">
    <property type="term" value="C:ribosome"/>
    <property type="evidence" value="ECO:0007669"/>
    <property type="project" value="UniProtKB-KW"/>
</dbReference>
<keyword evidence="2" id="KW-0012">Acyltransferase</keyword>
<evidence type="ECO:0000256" key="1">
    <source>
        <dbReference type="ARBA" id="ARBA00022679"/>
    </source>
</evidence>
<organism evidence="4 5">
    <name type="scientific">Novosphingobium chloroacetimidivorans</name>
    <dbReference type="NCBI Taxonomy" id="1428314"/>
    <lineage>
        <taxon>Bacteria</taxon>
        <taxon>Pseudomonadati</taxon>
        <taxon>Pseudomonadota</taxon>
        <taxon>Alphaproteobacteria</taxon>
        <taxon>Sphingomonadales</taxon>
        <taxon>Sphingomonadaceae</taxon>
        <taxon>Novosphingobium</taxon>
    </lineage>
</organism>
<accession>A0A7W7KAM9</accession>
<dbReference type="PANTHER" id="PTHR43877">
    <property type="entry name" value="AMINOALKYLPHOSPHONATE N-ACETYLTRANSFERASE-RELATED-RELATED"/>
    <property type="match status" value="1"/>
</dbReference>
<keyword evidence="4" id="KW-0687">Ribonucleoprotein</keyword>
<dbReference type="AlphaFoldDB" id="A0A7W7KAM9"/>
<dbReference type="GO" id="GO:0016747">
    <property type="term" value="F:acyltransferase activity, transferring groups other than amino-acyl groups"/>
    <property type="evidence" value="ECO:0007669"/>
    <property type="project" value="InterPro"/>
</dbReference>
<dbReference type="InterPro" id="IPR016181">
    <property type="entry name" value="Acyl_CoA_acyltransferase"/>
</dbReference>
<evidence type="ECO:0000313" key="5">
    <source>
        <dbReference type="Proteomes" id="UP000555448"/>
    </source>
</evidence>
<evidence type="ECO:0000256" key="2">
    <source>
        <dbReference type="ARBA" id="ARBA00023315"/>
    </source>
</evidence>
<evidence type="ECO:0000259" key="3">
    <source>
        <dbReference type="PROSITE" id="PS51186"/>
    </source>
</evidence>
<dbReference type="Pfam" id="PF00583">
    <property type="entry name" value="Acetyltransf_1"/>
    <property type="match status" value="1"/>
</dbReference>
<keyword evidence="4" id="KW-0689">Ribosomal protein</keyword>
<protein>
    <submittedName>
        <fullName evidence="4">Ribosomal protein S18 acetylase RimI-like enzyme</fullName>
    </submittedName>
</protein>
<dbReference type="InterPro" id="IPR000182">
    <property type="entry name" value="GNAT_dom"/>
</dbReference>
<dbReference type="RefSeq" id="WP_184245945.1">
    <property type="nucleotide sequence ID" value="NZ_JACHLR010000010.1"/>
</dbReference>
<dbReference type="Gene3D" id="3.40.630.30">
    <property type="match status" value="1"/>
</dbReference>
<proteinExistence type="predicted"/>
<evidence type="ECO:0000313" key="4">
    <source>
        <dbReference type="EMBL" id="MBB4859319.1"/>
    </source>
</evidence>
<dbReference type="PROSITE" id="PS51186">
    <property type="entry name" value="GNAT"/>
    <property type="match status" value="1"/>
</dbReference>
<keyword evidence="5" id="KW-1185">Reference proteome</keyword>
<comment type="caution">
    <text evidence="4">The sequence shown here is derived from an EMBL/GenBank/DDBJ whole genome shotgun (WGS) entry which is preliminary data.</text>
</comment>
<dbReference type="EMBL" id="JACHLR010000010">
    <property type="protein sequence ID" value="MBB4859319.1"/>
    <property type="molecule type" value="Genomic_DNA"/>
</dbReference>
<dbReference type="Proteomes" id="UP000555448">
    <property type="component" value="Unassembled WGS sequence"/>
</dbReference>
<dbReference type="SUPFAM" id="SSF55729">
    <property type="entry name" value="Acyl-CoA N-acyltransferases (Nat)"/>
    <property type="match status" value="1"/>
</dbReference>
<reference evidence="4 5" key="1">
    <citation type="submission" date="2020-08" db="EMBL/GenBank/DDBJ databases">
        <title>Functional genomics of gut bacteria from endangered species of beetles.</title>
        <authorList>
            <person name="Carlos-Shanley C."/>
        </authorList>
    </citation>
    <scope>NUCLEOTIDE SEQUENCE [LARGE SCALE GENOMIC DNA]</scope>
    <source>
        <strain evidence="4 5">S00245</strain>
    </source>
</reference>